<evidence type="ECO:0000256" key="3">
    <source>
        <dbReference type="ARBA" id="ARBA00022475"/>
    </source>
</evidence>
<name>A0A2V4A063_9GAMM</name>
<comment type="similarity">
    <text evidence="9">Belongs to the GSP H family.</text>
</comment>
<dbReference type="InterPro" id="IPR002416">
    <property type="entry name" value="T2SS_protein-GspH"/>
</dbReference>
<dbReference type="InterPro" id="IPR022346">
    <property type="entry name" value="T2SS_GspH"/>
</dbReference>
<dbReference type="EMBL" id="QFWX01000003">
    <property type="protein sequence ID" value="PXX91770.1"/>
    <property type="molecule type" value="Genomic_DNA"/>
</dbReference>
<gene>
    <name evidence="13" type="primary">gspH</name>
    <name evidence="13" type="ORF">DIT71_07865</name>
</gene>
<evidence type="ECO:0000313" key="13">
    <source>
        <dbReference type="EMBL" id="PXX91770.1"/>
    </source>
</evidence>
<dbReference type="SUPFAM" id="SSF54523">
    <property type="entry name" value="Pili subunits"/>
    <property type="match status" value="1"/>
</dbReference>
<evidence type="ECO:0000259" key="12">
    <source>
        <dbReference type="Pfam" id="PF12019"/>
    </source>
</evidence>
<dbReference type="GO" id="GO:0015628">
    <property type="term" value="P:protein secretion by the type II secretion system"/>
    <property type="evidence" value="ECO:0007669"/>
    <property type="project" value="InterPro"/>
</dbReference>
<comment type="subcellular location">
    <subcellularLocation>
        <location evidence="1">Cell inner membrane</location>
        <topology evidence="1">Single-pass membrane protein</topology>
    </subcellularLocation>
</comment>
<keyword evidence="4" id="KW-0488">Methylation</keyword>
<keyword evidence="6 11" id="KW-0812">Transmembrane</keyword>
<dbReference type="Pfam" id="PF12019">
    <property type="entry name" value="GspH"/>
    <property type="match status" value="1"/>
</dbReference>
<evidence type="ECO:0000256" key="8">
    <source>
        <dbReference type="ARBA" id="ARBA00023136"/>
    </source>
</evidence>
<dbReference type="GO" id="GO:0015627">
    <property type="term" value="C:type II protein secretion system complex"/>
    <property type="evidence" value="ECO:0007669"/>
    <property type="project" value="InterPro"/>
</dbReference>
<comment type="caution">
    <text evidence="13">The sequence shown here is derived from an EMBL/GenBank/DDBJ whole genome shotgun (WGS) entry which is preliminary data.</text>
</comment>
<evidence type="ECO:0000256" key="6">
    <source>
        <dbReference type="ARBA" id="ARBA00022692"/>
    </source>
</evidence>
<evidence type="ECO:0000256" key="5">
    <source>
        <dbReference type="ARBA" id="ARBA00022519"/>
    </source>
</evidence>
<keyword evidence="14" id="KW-1185">Reference proteome</keyword>
<keyword evidence="7 11" id="KW-1133">Transmembrane helix</keyword>
<evidence type="ECO:0000256" key="11">
    <source>
        <dbReference type="SAM" id="Phobius"/>
    </source>
</evidence>
<dbReference type="NCBIfam" id="TIGR02532">
    <property type="entry name" value="IV_pilin_GFxxxE"/>
    <property type="match status" value="1"/>
</dbReference>
<reference evidence="14" key="1">
    <citation type="submission" date="2018-05" db="EMBL/GenBank/DDBJ databases">
        <authorList>
            <person name="Lu D."/>
        </authorList>
    </citation>
    <scope>NUCLEOTIDE SEQUENCE [LARGE SCALE GENOMIC DNA]</scope>
    <source>
        <strain evidence="14">F01</strain>
    </source>
</reference>
<dbReference type="InterPro" id="IPR012902">
    <property type="entry name" value="N_methyl_site"/>
</dbReference>
<keyword evidence="3" id="KW-1003">Cell membrane</keyword>
<feature type="domain" description="General secretion pathway GspH" evidence="12">
    <location>
        <begin position="53"/>
        <end position="167"/>
    </location>
</feature>
<evidence type="ECO:0000256" key="7">
    <source>
        <dbReference type="ARBA" id="ARBA00022989"/>
    </source>
</evidence>
<dbReference type="GO" id="GO:0005886">
    <property type="term" value="C:plasma membrane"/>
    <property type="evidence" value="ECO:0007669"/>
    <property type="project" value="UniProtKB-SubCell"/>
</dbReference>
<evidence type="ECO:0000256" key="9">
    <source>
        <dbReference type="ARBA" id="ARBA00025772"/>
    </source>
</evidence>
<reference evidence="13 14" key="2">
    <citation type="submission" date="2018-06" db="EMBL/GenBank/DDBJ databases">
        <title>Marinobactersediminissp. nov, a moderately halophilic bacterium isolated from marine solar saltern.</title>
        <authorList>
            <person name="Zhang Y."/>
        </authorList>
    </citation>
    <scope>NUCLEOTIDE SEQUENCE [LARGE SCALE GENOMIC DNA]</scope>
    <source>
        <strain evidence="13 14">F01</strain>
    </source>
</reference>
<evidence type="ECO:0000256" key="2">
    <source>
        <dbReference type="ARBA" id="ARBA00021549"/>
    </source>
</evidence>
<accession>A0A2V4A063</accession>
<dbReference type="Pfam" id="PF07963">
    <property type="entry name" value="N_methyl"/>
    <property type="match status" value="1"/>
</dbReference>
<dbReference type="InterPro" id="IPR045584">
    <property type="entry name" value="Pilin-like"/>
</dbReference>
<dbReference type="PROSITE" id="PS00409">
    <property type="entry name" value="PROKAR_NTER_METHYL"/>
    <property type="match status" value="1"/>
</dbReference>
<protein>
    <recommendedName>
        <fullName evidence="2">Type II secretion system protein H</fullName>
    </recommendedName>
    <alternativeName>
        <fullName evidence="10">General secretion pathway protein H</fullName>
    </alternativeName>
</protein>
<dbReference type="Gene3D" id="3.55.40.10">
    <property type="entry name" value="minor pseudopilin epsh domain"/>
    <property type="match status" value="1"/>
</dbReference>
<evidence type="ECO:0000256" key="4">
    <source>
        <dbReference type="ARBA" id="ARBA00022481"/>
    </source>
</evidence>
<dbReference type="PRINTS" id="PR00885">
    <property type="entry name" value="BCTERIALGSPH"/>
</dbReference>
<feature type="transmembrane region" description="Helical" evidence="11">
    <location>
        <begin position="16"/>
        <end position="37"/>
    </location>
</feature>
<sequence>MECQGLIVQTRTQQSGFTLIEILVVLVVVGLLASLAVMSMGGSSRDRELENEIRELYLLMQTASEQAVLNNTELGLVLEDEGYRFVAWEEQGSEWKVPAEPMFRMRGLPEWITVTEYVENDTPRLASDEDRLRPDVVFFSSGETTPFELEFTLGRDDARMHTISSDGFSPLAWRYPGSEENSGS</sequence>
<dbReference type="NCBIfam" id="TIGR01708">
    <property type="entry name" value="typeII_sec_gspH"/>
    <property type="match status" value="1"/>
</dbReference>
<keyword evidence="8 11" id="KW-0472">Membrane</keyword>
<evidence type="ECO:0000256" key="10">
    <source>
        <dbReference type="ARBA" id="ARBA00030775"/>
    </source>
</evidence>
<evidence type="ECO:0000313" key="14">
    <source>
        <dbReference type="Proteomes" id="UP000253987"/>
    </source>
</evidence>
<dbReference type="Proteomes" id="UP000253987">
    <property type="component" value="Unassembled WGS sequence"/>
</dbReference>
<dbReference type="AlphaFoldDB" id="A0A2V4A063"/>
<keyword evidence="5" id="KW-0997">Cell inner membrane</keyword>
<organism evidence="13 14">
    <name type="scientific">Marinobacter vulgaris</name>
    <dbReference type="NCBI Taxonomy" id="1928331"/>
    <lineage>
        <taxon>Bacteria</taxon>
        <taxon>Pseudomonadati</taxon>
        <taxon>Pseudomonadota</taxon>
        <taxon>Gammaproteobacteria</taxon>
        <taxon>Pseudomonadales</taxon>
        <taxon>Marinobacteraceae</taxon>
        <taxon>Marinobacter</taxon>
    </lineage>
</organism>
<proteinExistence type="inferred from homology"/>
<evidence type="ECO:0000256" key="1">
    <source>
        <dbReference type="ARBA" id="ARBA00004377"/>
    </source>
</evidence>
<dbReference type="OrthoDB" id="5730913at2"/>
<dbReference type="InterPro" id="IPR049875">
    <property type="entry name" value="TypeII_GspH"/>
</dbReference>